<gene>
    <name evidence="1" type="ORF">CR513_57573</name>
</gene>
<accession>A0A371ED45</accession>
<proteinExistence type="predicted"/>
<dbReference type="AlphaFoldDB" id="A0A371ED45"/>
<keyword evidence="2" id="KW-1185">Reference proteome</keyword>
<dbReference type="EMBL" id="QJKJ01014640">
    <property type="protein sequence ID" value="RDX63939.1"/>
    <property type="molecule type" value="Genomic_DNA"/>
</dbReference>
<reference evidence="1" key="1">
    <citation type="submission" date="2018-05" db="EMBL/GenBank/DDBJ databases">
        <title>Draft genome of Mucuna pruriens seed.</title>
        <authorList>
            <person name="Nnadi N.E."/>
            <person name="Vos R."/>
            <person name="Hasami M.H."/>
            <person name="Devisetty U.K."/>
            <person name="Aguiy J.C."/>
        </authorList>
    </citation>
    <scope>NUCLEOTIDE SEQUENCE [LARGE SCALE GENOMIC DNA]</scope>
    <source>
        <strain evidence="1">JCA_2017</strain>
    </source>
</reference>
<comment type="caution">
    <text evidence="1">The sequence shown here is derived from an EMBL/GenBank/DDBJ whole genome shotgun (WGS) entry which is preliminary data.</text>
</comment>
<feature type="non-terminal residue" evidence="1">
    <location>
        <position position="1"/>
    </location>
</feature>
<organism evidence="1 2">
    <name type="scientific">Mucuna pruriens</name>
    <name type="common">Velvet bean</name>
    <name type="synonym">Dolichos pruriens</name>
    <dbReference type="NCBI Taxonomy" id="157652"/>
    <lineage>
        <taxon>Eukaryota</taxon>
        <taxon>Viridiplantae</taxon>
        <taxon>Streptophyta</taxon>
        <taxon>Embryophyta</taxon>
        <taxon>Tracheophyta</taxon>
        <taxon>Spermatophyta</taxon>
        <taxon>Magnoliopsida</taxon>
        <taxon>eudicotyledons</taxon>
        <taxon>Gunneridae</taxon>
        <taxon>Pentapetalae</taxon>
        <taxon>rosids</taxon>
        <taxon>fabids</taxon>
        <taxon>Fabales</taxon>
        <taxon>Fabaceae</taxon>
        <taxon>Papilionoideae</taxon>
        <taxon>50 kb inversion clade</taxon>
        <taxon>NPAAA clade</taxon>
        <taxon>indigoferoid/millettioid clade</taxon>
        <taxon>Phaseoleae</taxon>
        <taxon>Mucuna</taxon>
    </lineage>
</organism>
<evidence type="ECO:0000313" key="1">
    <source>
        <dbReference type="EMBL" id="RDX63939.1"/>
    </source>
</evidence>
<dbReference type="Proteomes" id="UP000257109">
    <property type="component" value="Unassembled WGS sequence"/>
</dbReference>
<name>A0A371ED45_MUCPR</name>
<protein>
    <submittedName>
        <fullName evidence="1">Uncharacterized protein</fullName>
    </submittedName>
</protein>
<evidence type="ECO:0000313" key="2">
    <source>
        <dbReference type="Proteomes" id="UP000257109"/>
    </source>
</evidence>
<sequence>MGVKNCKFQTKNHQCVAATGSVPPIDGSKMILQIPTLIKYHRVLSLYKDAVYILTWMGSMGDQEGPWPRTVTSIAPGRGIVLKSVQVTELTS</sequence>
<dbReference type="OrthoDB" id="1730789at2759"/>